<dbReference type="GO" id="GO:0050661">
    <property type="term" value="F:NADP binding"/>
    <property type="evidence" value="ECO:0007669"/>
    <property type="project" value="InterPro"/>
</dbReference>
<sequence length="640" mass="71207">MSTAPISPDAAIKAKYAAERQRRLRPDGSTQYVDLDKTDKYKYLHDDPWVNHDVLNAQPPALNDGDECKFLILGAGYGGLIFAARLIQAGFSASEMRLVDTAGGFGGTWYWNRYPGLMCDVESYIYMPLLEETNYMPKHKYTYGPELLEHANRIAQHFSLADKALFRTQVKTQRWDESRKQWVVSMSEYRGPNEGGRELQVRASFVIMTGGLLNVPHIPKMPGLDQFKGQHFHTARWNYSITGGSPEAQTLDKLAGKRVGILGTGSTAIQVVPELAKWSKHLYVFQRTASSCDVRGQHETDPNAWPAITENGAPGWQKRRAENFNSYVMGRPEGVDLVRDGWCQMPSFSALIGATHRGIIDGNDPESVRKHIEWMDALDFPRAQRVRARVDQEVKDPAKAEKLRAWYPTYCKRPGFHDQYLQSFNQPNVDIIDTDGKGVDRLTETGVVVAGVEYPVDVLVLSTGFRAAVGDPVSPAWNASVKAYGRGGLDMDTKWAEKGPTTFHGMTSHDFPNMFFWSPAQTGMACNITYVLDLIATHTAFIVAEASKKANGAPFSVEPSAESEEHWSEETAKRSAWFSPVLGCTPGYFNAEGHAANETDDEKMVAKKKRAAAWGEGSTDYACRLAQWRTGAALQGIEIC</sequence>
<dbReference type="Pfam" id="PF13450">
    <property type="entry name" value="NAD_binding_8"/>
    <property type="match status" value="1"/>
</dbReference>
<keyword evidence="4" id="KW-0274">FAD</keyword>
<evidence type="ECO:0000313" key="8">
    <source>
        <dbReference type="Proteomes" id="UP000325902"/>
    </source>
</evidence>
<comment type="caution">
    <text evidence="7">The sequence shown here is derived from an EMBL/GenBank/DDBJ whole genome shotgun (WGS) entry which is preliminary data.</text>
</comment>
<dbReference type="GO" id="GO:0004499">
    <property type="term" value="F:N,N-dimethylaniline monooxygenase activity"/>
    <property type="evidence" value="ECO:0007669"/>
    <property type="project" value="InterPro"/>
</dbReference>
<keyword evidence="8" id="KW-1185">Reference proteome</keyword>
<evidence type="ECO:0000256" key="5">
    <source>
        <dbReference type="ARBA" id="ARBA00022857"/>
    </source>
</evidence>
<reference evidence="7 8" key="1">
    <citation type="journal article" date="2019" name="Sci. Rep.">
        <title>A multi-omics analysis of the grapevine pathogen Lasiodiplodia theobromae reveals that temperature affects the expression of virulence- and pathogenicity-related genes.</title>
        <authorList>
            <person name="Felix C."/>
            <person name="Meneses R."/>
            <person name="Goncalves M.F.M."/>
            <person name="Tilleman L."/>
            <person name="Duarte A.S."/>
            <person name="Jorrin-Novo J.V."/>
            <person name="Van de Peer Y."/>
            <person name="Deforce D."/>
            <person name="Van Nieuwerburgh F."/>
            <person name="Esteves A.C."/>
            <person name="Alves A."/>
        </authorList>
    </citation>
    <scope>NUCLEOTIDE SEQUENCE [LARGE SCALE GENOMIC DNA]</scope>
    <source>
        <strain evidence="7 8">LA-SOL3</strain>
    </source>
</reference>
<dbReference type="InterPro" id="IPR050775">
    <property type="entry name" value="FAD-binding_Monooxygenases"/>
</dbReference>
<keyword evidence="6" id="KW-0560">Oxidoreductase</keyword>
<accession>A0A5N5D7L0</accession>
<dbReference type="InterPro" id="IPR036188">
    <property type="entry name" value="FAD/NAD-bd_sf"/>
</dbReference>
<proteinExistence type="inferred from homology"/>
<evidence type="ECO:0000313" key="7">
    <source>
        <dbReference type="EMBL" id="KAB2573739.1"/>
    </source>
</evidence>
<dbReference type="Proteomes" id="UP000325902">
    <property type="component" value="Unassembled WGS sequence"/>
</dbReference>
<comment type="cofactor">
    <cofactor evidence="1">
        <name>FAD</name>
        <dbReference type="ChEBI" id="CHEBI:57692"/>
    </cofactor>
</comment>
<name>A0A5N5D7L0_9PEZI</name>
<evidence type="ECO:0000256" key="2">
    <source>
        <dbReference type="ARBA" id="ARBA00010139"/>
    </source>
</evidence>
<dbReference type="AlphaFoldDB" id="A0A5N5D7L0"/>
<organism evidence="7 8">
    <name type="scientific">Lasiodiplodia theobromae</name>
    <dbReference type="NCBI Taxonomy" id="45133"/>
    <lineage>
        <taxon>Eukaryota</taxon>
        <taxon>Fungi</taxon>
        <taxon>Dikarya</taxon>
        <taxon>Ascomycota</taxon>
        <taxon>Pezizomycotina</taxon>
        <taxon>Dothideomycetes</taxon>
        <taxon>Dothideomycetes incertae sedis</taxon>
        <taxon>Botryosphaeriales</taxon>
        <taxon>Botryosphaeriaceae</taxon>
        <taxon>Lasiodiplodia</taxon>
    </lineage>
</organism>
<evidence type="ECO:0000256" key="1">
    <source>
        <dbReference type="ARBA" id="ARBA00001974"/>
    </source>
</evidence>
<protein>
    <submittedName>
        <fullName evidence="7">FAD-binding monooxygenase ausC</fullName>
    </submittedName>
</protein>
<dbReference type="EMBL" id="VCHE01000053">
    <property type="protein sequence ID" value="KAB2573739.1"/>
    <property type="molecule type" value="Genomic_DNA"/>
</dbReference>
<dbReference type="PANTHER" id="PTHR43098">
    <property type="entry name" value="L-ORNITHINE N(5)-MONOOXYGENASE-RELATED"/>
    <property type="match status" value="1"/>
</dbReference>
<dbReference type="InterPro" id="IPR020946">
    <property type="entry name" value="Flavin_mOase-like"/>
</dbReference>
<gene>
    <name evidence="7" type="primary">ausC_2</name>
    <name evidence="7" type="ORF">DBV05_g7550</name>
</gene>
<dbReference type="PANTHER" id="PTHR43098:SF2">
    <property type="entry name" value="FAD-BINDING MONOOXYGENASE AUSB-RELATED"/>
    <property type="match status" value="1"/>
</dbReference>
<keyword evidence="7" id="KW-0503">Monooxygenase</keyword>
<dbReference type="SUPFAM" id="SSF51905">
    <property type="entry name" value="FAD/NAD(P)-binding domain"/>
    <property type="match status" value="1"/>
</dbReference>
<evidence type="ECO:0000256" key="4">
    <source>
        <dbReference type="ARBA" id="ARBA00022827"/>
    </source>
</evidence>
<comment type="similarity">
    <text evidence="2">Belongs to the FAD-binding monooxygenase family.</text>
</comment>
<dbReference type="Pfam" id="PF00743">
    <property type="entry name" value="FMO-like"/>
    <property type="match status" value="1"/>
</dbReference>
<evidence type="ECO:0000256" key="6">
    <source>
        <dbReference type="ARBA" id="ARBA00023002"/>
    </source>
</evidence>
<keyword evidence="5" id="KW-0521">NADP</keyword>
<keyword evidence="3" id="KW-0285">Flavoprotein</keyword>
<dbReference type="OrthoDB" id="66881at2759"/>
<evidence type="ECO:0000256" key="3">
    <source>
        <dbReference type="ARBA" id="ARBA00022630"/>
    </source>
</evidence>
<dbReference type="GO" id="GO:0050660">
    <property type="term" value="F:flavin adenine dinucleotide binding"/>
    <property type="evidence" value="ECO:0007669"/>
    <property type="project" value="InterPro"/>
</dbReference>
<dbReference type="Gene3D" id="3.50.50.60">
    <property type="entry name" value="FAD/NAD(P)-binding domain"/>
    <property type="match status" value="2"/>
</dbReference>